<sequence>MTALDREAEKVAKAPGGTRNDALNMWTYKLRKKYVDNGDLTKDEVAQAMFDAAKKCRHLRDDGRSMVVGTIASALGIGAGDLECLQ</sequence>
<reference evidence="3" key="1">
    <citation type="submission" date="2015-03" db="EMBL/GenBank/DDBJ databases">
        <authorList>
            <person name="Urmite Genomes"/>
        </authorList>
    </citation>
    <scope>NUCLEOTIDE SEQUENCE [LARGE SCALE GENOMIC DNA]</scope>
    <source>
        <strain evidence="3">CSUR P1344</strain>
    </source>
</reference>
<proteinExistence type="predicted"/>
<evidence type="ECO:0000313" key="3">
    <source>
        <dbReference type="Proteomes" id="UP000199601"/>
    </source>
</evidence>
<protein>
    <submittedName>
        <fullName evidence="2">Uncharacterized protein</fullName>
    </submittedName>
</protein>
<gene>
    <name evidence="2" type="ORF">BN000_02203</name>
</gene>
<evidence type="ECO:0000313" key="2">
    <source>
        <dbReference type="EMBL" id="CQD10660.1"/>
    </source>
</evidence>
<accession>A0A0U1D971</accession>
<feature type="region of interest" description="Disordered" evidence="1">
    <location>
        <begin position="1"/>
        <end position="20"/>
    </location>
</feature>
<organism evidence="2 3">
    <name type="scientific">Mycobacterium europaeum</name>
    <dbReference type="NCBI Taxonomy" id="761804"/>
    <lineage>
        <taxon>Bacteria</taxon>
        <taxon>Bacillati</taxon>
        <taxon>Actinomycetota</taxon>
        <taxon>Actinomycetes</taxon>
        <taxon>Mycobacteriales</taxon>
        <taxon>Mycobacteriaceae</taxon>
        <taxon>Mycobacterium</taxon>
        <taxon>Mycobacterium simiae complex</taxon>
    </lineage>
</organism>
<keyword evidence="3" id="KW-1185">Reference proteome</keyword>
<dbReference type="AlphaFoldDB" id="A0A0U1D971"/>
<dbReference type="Proteomes" id="UP000199601">
    <property type="component" value="Unassembled WGS sequence"/>
</dbReference>
<dbReference type="EMBL" id="CTEC01000001">
    <property type="protein sequence ID" value="CQD10660.1"/>
    <property type="molecule type" value="Genomic_DNA"/>
</dbReference>
<evidence type="ECO:0000256" key="1">
    <source>
        <dbReference type="SAM" id="MobiDB-lite"/>
    </source>
</evidence>
<name>A0A0U1D971_9MYCO</name>
<feature type="compositionally biased region" description="Basic and acidic residues" evidence="1">
    <location>
        <begin position="1"/>
        <end position="12"/>
    </location>
</feature>